<evidence type="ECO:0000313" key="6">
    <source>
        <dbReference type="Ensembl" id="ENSAMXP00005038896.1"/>
    </source>
</evidence>
<organism evidence="6 7">
    <name type="scientific">Astyanax mexicanus</name>
    <name type="common">Blind cave fish</name>
    <name type="synonym">Astyanax fasciatus mexicanus</name>
    <dbReference type="NCBI Taxonomy" id="7994"/>
    <lineage>
        <taxon>Eukaryota</taxon>
        <taxon>Metazoa</taxon>
        <taxon>Chordata</taxon>
        <taxon>Craniata</taxon>
        <taxon>Vertebrata</taxon>
        <taxon>Euteleostomi</taxon>
        <taxon>Actinopterygii</taxon>
        <taxon>Neopterygii</taxon>
        <taxon>Teleostei</taxon>
        <taxon>Ostariophysi</taxon>
        <taxon>Characiformes</taxon>
        <taxon>Characoidei</taxon>
        <taxon>Acestrorhamphidae</taxon>
        <taxon>Acestrorhamphinae</taxon>
        <taxon>Astyanax</taxon>
    </lineage>
</organism>
<feature type="domain" description="IRG-type G" evidence="5">
    <location>
        <begin position="16"/>
        <end position="195"/>
    </location>
</feature>
<dbReference type="InterPro" id="IPR051515">
    <property type="entry name" value="IRG"/>
</dbReference>
<dbReference type="GO" id="GO:0005525">
    <property type="term" value="F:GTP binding"/>
    <property type="evidence" value="ECO:0007669"/>
    <property type="project" value="UniProtKB-KW"/>
</dbReference>
<dbReference type="InterPro" id="IPR007743">
    <property type="entry name" value="Immunity-related_GTPase-like"/>
</dbReference>
<dbReference type="AlphaFoldDB" id="A0A8B9KMD6"/>
<evidence type="ECO:0000256" key="2">
    <source>
        <dbReference type="ARBA" id="ARBA00022741"/>
    </source>
</evidence>
<dbReference type="PANTHER" id="PTHR32341:SF10">
    <property type="entry name" value="INTERFERON-INDUCIBLE GTPASE 5"/>
    <property type="match status" value="1"/>
</dbReference>
<dbReference type="SUPFAM" id="SSF52540">
    <property type="entry name" value="P-loop containing nucleoside triphosphate hydrolases"/>
    <property type="match status" value="1"/>
</dbReference>
<dbReference type="GO" id="GO:0016787">
    <property type="term" value="F:hydrolase activity"/>
    <property type="evidence" value="ECO:0007669"/>
    <property type="project" value="UniProtKB-KW"/>
</dbReference>
<keyword evidence="2" id="KW-0547">Nucleotide-binding</keyword>
<dbReference type="InterPro" id="IPR030385">
    <property type="entry name" value="G_IRG_dom"/>
</dbReference>
<dbReference type="Proteomes" id="UP000694621">
    <property type="component" value="Unplaced"/>
</dbReference>
<evidence type="ECO:0000256" key="3">
    <source>
        <dbReference type="ARBA" id="ARBA00022801"/>
    </source>
</evidence>
<dbReference type="Pfam" id="PF05049">
    <property type="entry name" value="IIGP"/>
    <property type="match status" value="1"/>
</dbReference>
<dbReference type="Ensembl" id="ENSAMXT00005042368.1">
    <property type="protein sequence ID" value="ENSAMXP00005038896.1"/>
    <property type="gene ID" value="ENSAMXG00005018412.1"/>
</dbReference>
<dbReference type="Gene3D" id="3.40.50.300">
    <property type="entry name" value="P-loop containing nucleotide triphosphate hydrolases"/>
    <property type="match status" value="1"/>
</dbReference>
<reference evidence="6" key="1">
    <citation type="submission" date="2025-08" db="UniProtKB">
        <authorList>
            <consortium name="Ensembl"/>
        </authorList>
    </citation>
    <scope>IDENTIFICATION</scope>
</reference>
<evidence type="ECO:0000259" key="5">
    <source>
        <dbReference type="PROSITE" id="PS51716"/>
    </source>
</evidence>
<dbReference type="GO" id="GO:0016020">
    <property type="term" value="C:membrane"/>
    <property type="evidence" value="ECO:0007669"/>
    <property type="project" value="InterPro"/>
</dbReference>
<protein>
    <recommendedName>
        <fullName evidence="5">IRG-type G domain-containing protein</fullName>
    </recommendedName>
</protein>
<comment type="similarity">
    <text evidence="1">Belongs to the TRAFAC class dynamin-like GTPase superfamily. IRG family.</text>
</comment>
<dbReference type="FunFam" id="3.40.50.300:FF:000541">
    <property type="entry name" value="Immunity related GTPase M"/>
    <property type="match status" value="1"/>
</dbReference>
<accession>A0A8B9KMD6</accession>
<evidence type="ECO:0000256" key="1">
    <source>
        <dbReference type="ARBA" id="ARBA00005429"/>
    </source>
</evidence>
<dbReference type="InterPro" id="IPR027417">
    <property type="entry name" value="P-loop_NTPase"/>
</dbReference>
<dbReference type="PANTHER" id="PTHR32341">
    <property type="entry name" value="INTERFERON-INDUCIBLE GTPASE"/>
    <property type="match status" value="1"/>
</dbReference>
<evidence type="ECO:0000256" key="4">
    <source>
        <dbReference type="ARBA" id="ARBA00023134"/>
    </source>
</evidence>
<proteinExistence type="inferred from homology"/>
<name>A0A8B9KMD6_ASTMX</name>
<dbReference type="PROSITE" id="PS51716">
    <property type="entry name" value="G_IRG"/>
    <property type="match status" value="1"/>
</dbReference>
<evidence type="ECO:0000313" key="7">
    <source>
        <dbReference type="Proteomes" id="UP000694621"/>
    </source>
</evidence>
<keyword evidence="4" id="KW-0342">GTP-binding</keyword>
<keyword evidence="3" id="KW-0378">Hydrolase</keyword>
<sequence>MSMDLTLSNTNAFVLKMVKIKNVEEMDEVLDDDNAFRGMGDDEEDSAATGVVETTKVSTAYPFTKYQNVILWDLPGIGTPNFQADEYLQQVEFQRYDFFIIIASDRFKTYHALLAAEIVKMDKRFYFVRSKIDTNIYAERRKKTFNKQKTLDAIREDCIEGLKNIGVDSPVVFLITSFDLALYDFKHLEEKMEKEVQQHKKHLLMLALPNIYLEINERKKRELEKDIWKLAQLSARAASVPVPLLNAALSISVDVAILVTELRRYYNVFSLDPASLQKLADRSGKSVDELKSVLKSPLHAEINKDLVIKLLTGSSVAATEAAAEYFLGLIPAGSLSFDNVYFTLKHCLDGLYEDAFSVLIAVLQTPV</sequence>